<reference evidence="2" key="1">
    <citation type="submission" date="2011-10" db="EMBL/GenBank/DDBJ databases">
        <title>The Genome Sequence of Oxalobacter formigenes HOxBLS.</title>
        <authorList>
            <consortium name="The Broad Institute Genome Sequencing Platform"/>
            <person name="Earl A."/>
            <person name="Ward D."/>
            <person name="Feldgarden M."/>
            <person name="Gevers D."/>
            <person name="Allison M.J."/>
            <person name="Humphrey S."/>
            <person name="Young S.K."/>
            <person name="Zeng Q."/>
            <person name="Gargeya S."/>
            <person name="Fitzgerald M."/>
            <person name="Haas B."/>
            <person name="Abouelleil A."/>
            <person name="Alvarado L."/>
            <person name="Arachchi H.M."/>
            <person name="Berlin A."/>
            <person name="Brown A."/>
            <person name="Chapman S.B."/>
            <person name="Chen Z."/>
            <person name="Dunbar C."/>
            <person name="Freedman E."/>
            <person name="Gearin G."/>
            <person name="Goldberg J."/>
            <person name="Griggs A."/>
            <person name="Gujja S."/>
            <person name="Heiman D."/>
            <person name="Howarth C."/>
            <person name="Larson L."/>
            <person name="Lui A."/>
            <person name="MacDonald P.J.P."/>
            <person name="Montmayeur A."/>
            <person name="Murphy C."/>
            <person name="Neiman D."/>
            <person name="Pearson M."/>
            <person name="Priest M."/>
            <person name="Roberts A."/>
            <person name="Saif S."/>
            <person name="Shea T."/>
            <person name="Shenoy N."/>
            <person name="Sisk P."/>
            <person name="Stolte C."/>
            <person name="Sykes S."/>
            <person name="Wortman J."/>
            <person name="Nusbaum C."/>
            <person name="Birren B."/>
        </authorList>
    </citation>
    <scope>NUCLEOTIDE SEQUENCE [LARGE SCALE GENOMIC DNA]</scope>
    <source>
        <strain evidence="2">HOxBLS</strain>
    </source>
</reference>
<feature type="transmembrane region" description="Helical" evidence="1">
    <location>
        <begin position="74"/>
        <end position="96"/>
    </location>
</feature>
<keyword evidence="1" id="KW-0472">Membrane</keyword>
<evidence type="ECO:0000313" key="3">
    <source>
        <dbReference type="Proteomes" id="UP000003973"/>
    </source>
</evidence>
<dbReference type="EMBL" id="ACDP02000010">
    <property type="protein sequence ID" value="EQM95273.1"/>
    <property type="molecule type" value="Genomic_DNA"/>
</dbReference>
<keyword evidence="1" id="KW-0812">Transmembrane</keyword>
<evidence type="ECO:0000313" key="2">
    <source>
        <dbReference type="EMBL" id="EQM95273.1"/>
    </source>
</evidence>
<sequence length="109" mass="13015">MTRFPLQNEKYVEQYRSLQKTKIGKLLCIFCARSSGSHVFLSCIRKRFQIGMEYALKRLGLRYQIYSLFYRKTLCLRVFLFFVFLMPVLPGLLFFGRFSFLKTGAWNVE</sequence>
<keyword evidence="3" id="KW-1185">Reference proteome</keyword>
<dbReference type="HOGENOM" id="CLU_2181239_0_0_4"/>
<gene>
    <name evidence="2" type="ORF">OFAG_02167</name>
</gene>
<organism evidence="2 3">
    <name type="scientific">Oxalobacter paraformigenes</name>
    <dbReference type="NCBI Taxonomy" id="556268"/>
    <lineage>
        <taxon>Bacteria</taxon>
        <taxon>Pseudomonadati</taxon>
        <taxon>Pseudomonadota</taxon>
        <taxon>Betaproteobacteria</taxon>
        <taxon>Burkholderiales</taxon>
        <taxon>Oxalobacteraceae</taxon>
        <taxon>Oxalobacter</taxon>
    </lineage>
</organism>
<comment type="caution">
    <text evidence="2">The sequence shown here is derived from an EMBL/GenBank/DDBJ whole genome shotgun (WGS) entry which is preliminary data.</text>
</comment>
<dbReference type="AlphaFoldDB" id="T5LUV7"/>
<keyword evidence="1" id="KW-1133">Transmembrane helix</keyword>
<dbReference type="Proteomes" id="UP000003973">
    <property type="component" value="Unassembled WGS sequence"/>
</dbReference>
<evidence type="ECO:0000256" key="1">
    <source>
        <dbReference type="SAM" id="Phobius"/>
    </source>
</evidence>
<name>T5LUV7_9BURK</name>
<accession>T5LUV7</accession>
<proteinExistence type="predicted"/>
<protein>
    <submittedName>
        <fullName evidence="2">Uncharacterized protein</fullName>
    </submittedName>
</protein>